<keyword evidence="3" id="KW-1185">Reference proteome</keyword>
<dbReference type="InterPro" id="IPR039361">
    <property type="entry name" value="Cyclin"/>
</dbReference>
<dbReference type="SUPFAM" id="SSF47954">
    <property type="entry name" value="Cyclin-like"/>
    <property type="match status" value="1"/>
</dbReference>
<dbReference type="EMBL" id="PZQS01000003">
    <property type="protein sequence ID" value="PVD34383.1"/>
    <property type="molecule type" value="Genomic_DNA"/>
</dbReference>
<dbReference type="PANTHER" id="PTHR10177">
    <property type="entry name" value="CYCLINS"/>
    <property type="match status" value="1"/>
</dbReference>
<dbReference type="STRING" id="400727.A0A2T7PLS6"/>
<accession>A0A2T7PLS6</accession>
<dbReference type="InterPro" id="IPR006671">
    <property type="entry name" value="Cyclin_N"/>
</dbReference>
<dbReference type="Gene3D" id="1.10.472.10">
    <property type="entry name" value="Cyclin-like"/>
    <property type="match status" value="2"/>
</dbReference>
<organism evidence="2 3">
    <name type="scientific">Pomacea canaliculata</name>
    <name type="common">Golden apple snail</name>
    <dbReference type="NCBI Taxonomy" id="400727"/>
    <lineage>
        <taxon>Eukaryota</taxon>
        <taxon>Metazoa</taxon>
        <taxon>Spiralia</taxon>
        <taxon>Lophotrochozoa</taxon>
        <taxon>Mollusca</taxon>
        <taxon>Gastropoda</taxon>
        <taxon>Caenogastropoda</taxon>
        <taxon>Architaenioglossa</taxon>
        <taxon>Ampullarioidea</taxon>
        <taxon>Ampullariidae</taxon>
        <taxon>Pomacea</taxon>
    </lineage>
</organism>
<evidence type="ECO:0000313" key="3">
    <source>
        <dbReference type="Proteomes" id="UP000245119"/>
    </source>
</evidence>
<dbReference type="AlphaFoldDB" id="A0A2T7PLS6"/>
<name>A0A2T7PLS6_POMCA</name>
<feature type="domain" description="Cyclin N-terminal" evidence="1">
    <location>
        <begin position="52"/>
        <end position="112"/>
    </location>
</feature>
<reference evidence="2 3" key="1">
    <citation type="submission" date="2018-04" db="EMBL/GenBank/DDBJ databases">
        <title>The genome of golden apple snail Pomacea canaliculata provides insight into stress tolerance and invasive adaptation.</title>
        <authorList>
            <person name="Liu C."/>
            <person name="Liu B."/>
            <person name="Ren Y."/>
            <person name="Zhang Y."/>
            <person name="Wang H."/>
            <person name="Li S."/>
            <person name="Jiang F."/>
            <person name="Yin L."/>
            <person name="Zhang G."/>
            <person name="Qian W."/>
            <person name="Fan W."/>
        </authorList>
    </citation>
    <scope>NUCLEOTIDE SEQUENCE [LARGE SCALE GENOMIC DNA]</scope>
    <source>
        <strain evidence="2">SZHN2017</strain>
        <tissue evidence="2">Muscle</tissue>
    </source>
</reference>
<evidence type="ECO:0000259" key="1">
    <source>
        <dbReference type="Pfam" id="PF00134"/>
    </source>
</evidence>
<dbReference type="Pfam" id="PF00134">
    <property type="entry name" value="Cyclin_N"/>
    <property type="match status" value="1"/>
</dbReference>
<comment type="caution">
    <text evidence="2">The sequence shown here is derived from an EMBL/GenBank/DDBJ whole genome shotgun (WGS) entry which is preliminary data.</text>
</comment>
<gene>
    <name evidence="2" type="ORF">C0Q70_05655</name>
</gene>
<evidence type="ECO:0000313" key="2">
    <source>
        <dbReference type="EMBL" id="PVD34383.1"/>
    </source>
</evidence>
<dbReference type="InterPro" id="IPR036915">
    <property type="entry name" value="Cyclin-like_sf"/>
</dbReference>
<dbReference type="OrthoDB" id="769138at2759"/>
<protein>
    <recommendedName>
        <fullName evidence="1">Cyclin N-terminal domain-containing protein</fullName>
    </recommendedName>
</protein>
<sequence length="299" mass="33744">MSRYCGASAGWVGKMFPSGLNGEHVLQALGIALRKEEEQWKPVFPRTGCGEIRPKYLQCVAISCLYIAAKTLEDDEAIPITLDLVQKSQCGCSVSEVLRMELVILNTLKWNVKIVTAIDFLHLIHTVLMWRFPHLLSGLENMSPSRHLALLTRKLMTCLGHATLACERPSIVALSLISLELEQICQHWFSLFIMVQTVTKLQVENNQFISCRERMAWVLSQHGQLVSGYQLKSITTMKSKKRKVDYSESDNIYDGIKRLYEDNGSSAEKCSLTKRGSCASEMHQEMDEVHPFIHTVAAV</sequence>
<proteinExistence type="predicted"/>
<dbReference type="Proteomes" id="UP000245119">
    <property type="component" value="Linkage Group LG3"/>
</dbReference>